<dbReference type="InterPro" id="IPR001412">
    <property type="entry name" value="aa-tRNA-synth_I_CS"/>
</dbReference>
<dbReference type="RefSeq" id="WP_014887266.1">
    <property type="nucleotide sequence ID" value="NC_018416.1"/>
</dbReference>
<evidence type="ECO:0000256" key="8">
    <source>
        <dbReference type="RuleBase" id="RU363035"/>
    </source>
</evidence>
<dbReference type="Gene3D" id="1.10.730.10">
    <property type="entry name" value="Isoleucyl-tRNA Synthetase, Domain 1"/>
    <property type="match status" value="1"/>
</dbReference>
<dbReference type="InterPro" id="IPR002302">
    <property type="entry name" value="Leu-tRNA-ligase"/>
</dbReference>
<dbReference type="PATRIC" id="fig|1202538.3.peg.110"/>
<gene>
    <name evidence="10" type="primary">leuS</name>
    <name evidence="10" type="ORF">A353_0129</name>
</gene>
<evidence type="ECO:0000256" key="7">
    <source>
        <dbReference type="ARBA" id="ARBA00023146"/>
    </source>
</evidence>
<name>J3VPX1_CARRU</name>
<dbReference type="PRINTS" id="PR00985">
    <property type="entry name" value="TRNASYNTHLEU"/>
</dbReference>
<keyword evidence="7 8" id="KW-0030">Aminoacyl-tRNA synthetase</keyword>
<dbReference type="OrthoDB" id="9810365at2"/>
<dbReference type="GO" id="GO:0006429">
    <property type="term" value="P:leucyl-tRNA aminoacylation"/>
    <property type="evidence" value="ECO:0007669"/>
    <property type="project" value="InterPro"/>
</dbReference>
<dbReference type="STRING" id="1202538.A353_0129"/>
<proteinExistence type="inferred from homology"/>
<sequence length="632" mass="76969">MKYFKNPYFIEKKINNKIINKNNKNKIFILPMFPYPSGKLHLGHVRNYVLTDIINRIKFLEKKTVLHPIAWDSFGLPAENASKKNNLSPLKWTLSNIKLMRKQIKNLSININKNFEFLTCDFNFYKWEFLILILFLKNNLLYKNFEKIYWDNEEGCILSNEQINNNICWRSGLIAEKKKIFTWFINIKKYTKRLIFNLKKIKWSNKIKKIQKKWINIKLYFLKKINFLYLNYNKNYLNIKNINFILNNKILFLKIKNIFKKIYKIKIFFFNNIEKKNKKIIITNFELENIFFSKKKINLYINKKRIFLIKNSNLKNWAFERYRLWGSPFFFKKNKNRKFKSKSTIDTFFQSSWYYLNYFKTKNINNIKKNDWFPIKYYVGGEEHANIHLLYLRVINLIFYDFQILNNKKIIFNLINQGLILNNVYYKIKNNKKIFCKKNKKSYFLKVEKMSKSKKNGINPLLIINNYGSDILRLLIITQKPINKNIIWNINNFLIYKKFILKINNLIILNIKNNKEIISIKNILNIKKIHNIMSIINKILFNNNSIKQLEIIIYWLYPIIPNISKILWFKIGNYYPIEKFLINNISFFFFNLFYNKKFIKKIKKINLKNLKFTFLFIKKIIISMDEISILLK</sequence>
<evidence type="ECO:0000256" key="4">
    <source>
        <dbReference type="ARBA" id="ARBA00022741"/>
    </source>
</evidence>
<evidence type="ECO:0000313" key="11">
    <source>
        <dbReference type="Proteomes" id="UP000003934"/>
    </source>
</evidence>
<dbReference type="PROSITE" id="PS00178">
    <property type="entry name" value="AA_TRNA_LIGASE_I"/>
    <property type="match status" value="1"/>
</dbReference>
<feature type="domain" description="Aminoacyl-tRNA synthetase class Ia" evidence="9">
    <location>
        <begin position="448"/>
        <end position="484"/>
    </location>
</feature>
<evidence type="ECO:0000256" key="2">
    <source>
        <dbReference type="ARBA" id="ARBA00013164"/>
    </source>
</evidence>
<evidence type="ECO:0000256" key="5">
    <source>
        <dbReference type="ARBA" id="ARBA00022840"/>
    </source>
</evidence>
<keyword evidence="6 8" id="KW-0648">Protein biosynthesis</keyword>
<dbReference type="GO" id="GO:0004823">
    <property type="term" value="F:leucine-tRNA ligase activity"/>
    <property type="evidence" value="ECO:0007669"/>
    <property type="project" value="UniProtKB-EC"/>
</dbReference>
<dbReference type="HOGENOM" id="CLU_432575_0_0_6"/>
<keyword evidence="4 8" id="KW-0547">Nucleotide-binding</keyword>
<dbReference type="PANTHER" id="PTHR43740">
    <property type="entry name" value="LEUCYL-TRNA SYNTHETASE"/>
    <property type="match status" value="1"/>
</dbReference>
<comment type="similarity">
    <text evidence="1 8">Belongs to the class-I aminoacyl-tRNA synthetase family.</text>
</comment>
<dbReference type="EMBL" id="CP003543">
    <property type="protein sequence ID" value="AFP83966.1"/>
    <property type="molecule type" value="Genomic_DNA"/>
</dbReference>
<feature type="domain" description="Aminoacyl-tRNA synthetase class Ia" evidence="9">
    <location>
        <begin position="13"/>
        <end position="209"/>
    </location>
</feature>
<evidence type="ECO:0000256" key="1">
    <source>
        <dbReference type="ARBA" id="ARBA00005594"/>
    </source>
</evidence>
<dbReference type="GeneID" id="67454662"/>
<dbReference type="InterPro" id="IPR002300">
    <property type="entry name" value="aa-tRNA-synth_Ia"/>
</dbReference>
<evidence type="ECO:0000256" key="6">
    <source>
        <dbReference type="ARBA" id="ARBA00022917"/>
    </source>
</evidence>
<dbReference type="InterPro" id="IPR014729">
    <property type="entry name" value="Rossmann-like_a/b/a_fold"/>
</dbReference>
<reference evidence="10 11" key="1">
    <citation type="journal article" date="2012" name="Mol. Biol. Evol.">
        <title>Genome reduction and co-evolution between the primary and secondary bacterial symbionts of psyllids.</title>
        <authorList>
            <person name="Sloan D.B."/>
            <person name="Moran N.A."/>
        </authorList>
    </citation>
    <scope>NUCLEOTIDE SEQUENCE [LARGE SCALE GENOMIC DNA]</scope>
    <source>
        <strain evidence="10 11">HC</strain>
    </source>
</reference>
<dbReference type="PANTHER" id="PTHR43740:SF2">
    <property type="entry name" value="LEUCINE--TRNA LIGASE, MITOCHONDRIAL"/>
    <property type="match status" value="1"/>
</dbReference>
<evidence type="ECO:0000313" key="10">
    <source>
        <dbReference type="EMBL" id="AFP83966.1"/>
    </source>
</evidence>
<dbReference type="GO" id="GO:0005524">
    <property type="term" value="F:ATP binding"/>
    <property type="evidence" value="ECO:0007669"/>
    <property type="project" value="UniProtKB-KW"/>
</dbReference>
<dbReference type="Proteomes" id="UP000003934">
    <property type="component" value="Chromosome"/>
</dbReference>
<dbReference type="AlphaFoldDB" id="J3VPX1"/>
<keyword evidence="11" id="KW-1185">Reference proteome</keyword>
<dbReference type="EC" id="6.1.1.4" evidence="2"/>
<organism evidence="10 11">
    <name type="scientific">Candidatus Carsonella ruddii HC isolate Thao2000</name>
    <dbReference type="NCBI Taxonomy" id="1202538"/>
    <lineage>
        <taxon>Bacteria</taxon>
        <taxon>Pseudomonadati</taxon>
        <taxon>Pseudomonadota</taxon>
        <taxon>Gammaproteobacteria</taxon>
        <taxon>Oceanospirillales</taxon>
        <taxon>Halomonadaceae</taxon>
        <taxon>Zymobacter group</taxon>
        <taxon>Candidatus Carsonella</taxon>
    </lineage>
</organism>
<dbReference type="Gene3D" id="3.40.50.620">
    <property type="entry name" value="HUPs"/>
    <property type="match status" value="2"/>
</dbReference>
<dbReference type="KEGG" id="crh:A353_0129"/>
<evidence type="ECO:0000259" key="9">
    <source>
        <dbReference type="Pfam" id="PF00133"/>
    </source>
</evidence>
<dbReference type="Pfam" id="PF00133">
    <property type="entry name" value="tRNA-synt_1"/>
    <property type="match status" value="2"/>
</dbReference>
<dbReference type="SUPFAM" id="SSF52374">
    <property type="entry name" value="Nucleotidylyl transferase"/>
    <property type="match status" value="1"/>
</dbReference>
<protein>
    <recommendedName>
        <fullName evidence="2">leucine--tRNA ligase</fullName>
        <ecNumber evidence="2">6.1.1.4</ecNumber>
    </recommendedName>
</protein>
<evidence type="ECO:0000256" key="3">
    <source>
        <dbReference type="ARBA" id="ARBA00022598"/>
    </source>
</evidence>
<accession>J3VPX1</accession>
<keyword evidence="5 8" id="KW-0067">ATP-binding</keyword>
<keyword evidence="3 8" id="KW-0436">Ligase</keyword>